<dbReference type="SUPFAM" id="SSF49899">
    <property type="entry name" value="Concanavalin A-like lectins/glucanases"/>
    <property type="match status" value="1"/>
</dbReference>
<dbReference type="AlphaFoldDB" id="R7ZYG7"/>
<dbReference type="GO" id="GO:0005975">
    <property type="term" value="P:carbohydrate metabolic process"/>
    <property type="evidence" value="ECO:0007669"/>
    <property type="project" value="UniProtKB-ARBA"/>
</dbReference>
<dbReference type="Gene3D" id="2.60.120.200">
    <property type="match status" value="1"/>
</dbReference>
<dbReference type="STRING" id="1232681.ADIS_0407"/>
<comment type="caution">
    <text evidence="2">The sequence shown here is derived from an EMBL/GenBank/DDBJ whole genome shotgun (WGS) entry which is preliminary data.</text>
</comment>
<dbReference type="PROSITE" id="PS50093">
    <property type="entry name" value="PKD"/>
    <property type="match status" value="1"/>
</dbReference>
<sequence>MKLQVHLLGYLWVVLILFKVTFVHGQAGFPYCESFQSTSLRNETLLGGNARLAGGVLQLTQAVENQNGYVYIDIPFSASFGIKASFEYFMHGGNGADGMTMFLFNAATNAFSPGAFGGSLGYAQGTARGGLSGAYMGIGLDLWGNFGNQAEGKVGGFPGAPGQLHPNSVVVRGPASNGYAFVAGRKVGQGGDLAPADQFSIASGAGRVTNPNAVGYRQVFIELKPATGGTGFLLTMEMQVTTVAGSPRMVTLFEDFAYPYAPPPNLKIGFTASTGGFTNFHEIRNLLVEVAAEDDLQVPQATDISGLLGCAGQASSHSIGDEDVFLPNENSTIQCVRLYRSLQDIPDEEDDLCSEGVCGQRHTVVEVSEGVIQVDGKGTGFVFLPFEGTEGRGVEIYYTVTDNYGKTSEPKRLLFEIQGVPPPVEILVDGLPLDAWSICPGEEVTLSAIGAEDYVSFEWYRFGESVASSGSNEFVVKRAGEYEVWAYNALGCPAKSSTIIVDQPPFPSLTIESPIVACHPEASVDIREYIADYDQESYDYRVVSADGVVFVNEEMFARYTAGVYLVSVKQKGTSCWSEGLEFWIRVVQRPVDAAFEYGIDGTDRIADDDGFVLTMEPIWFRDRSTGAISGWSWDFGDGNTSRLRNPVHVYGQKGDFLVTLTIRSEGDCESVAQMNITIHRSYRIMFPTGFTPTSAQNTHFRPKTKGIARMELLVFNVWGELLFRSEDLNTDGWDGNVKGKDAPPGTYVYRANFVAEDGEEIVRTGKFLMVR</sequence>
<keyword evidence="3" id="KW-1185">Reference proteome</keyword>
<evidence type="ECO:0000313" key="2">
    <source>
        <dbReference type="EMBL" id="EON79088.1"/>
    </source>
</evidence>
<dbReference type="PATRIC" id="fig|1288963.3.peg.407"/>
<dbReference type="InterPro" id="IPR022409">
    <property type="entry name" value="PKD/Chitinase_dom"/>
</dbReference>
<feature type="domain" description="PKD" evidence="1">
    <location>
        <begin position="616"/>
        <end position="678"/>
    </location>
</feature>
<dbReference type="SMART" id="SM00089">
    <property type="entry name" value="PKD"/>
    <property type="match status" value="1"/>
</dbReference>
<dbReference type="CDD" id="cd00146">
    <property type="entry name" value="PKD"/>
    <property type="match status" value="1"/>
</dbReference>
<organism evidence="2 3">
    <name type="scientific">Lunatimonas lonarensis</name>
    <dbReference type="NCBI Taxonomy" id="1232681"/>
    <lineage>
        <taxon>Bacteria</taxon>
        <taxon>Pseudomonadati</taxon>
        <taxon>Bacteroidota</taxon>
        <taxon>Cytophagia</taxon>
        <taxon>Cytophagales</taxon>
        <taxon>Cyclobacteriaceae</taxon>
    </lineage>
</organism>
<dbReference type="RefSeq" id="WP_010852557.1">
    <property type="nucleotide sequence ID" value="NZ_AQHR01000017.1"/>
</dbReference>
<dbReference type="Pfam" id="PF18911">
    <property type="entry name" value="PKD_4"/>
    <property type="match status" value="1"/>
</dbReference>
<dbReference type="InterPro" id="IPR035986">
    <property type="entry name" value="PKD_dom_sf"/>
</dbReference>
<accession>R7ZYG7</accession>
<dbReference type="InterPro" id="IPR000601">
    <property type="entry name" value="PKD_dom"/>
</dbReference>
<gene>
    <name evidence="2" type="ORF">ADIS_0407</name>
</gene>
<dbReference type="SUPFAM" id="SSF49299">
    <property type="entry name" value="PKD domain"/>
    <property type="match status" value="1"/>
</dbReference>
<dbReference type="Proteomes" id="UP000013909">
    <property type="component" value="Unassembled WGS sequence"/>
</dbReference>
<reference evidence="2 3" key="1">
    <citation type="submission" date="2013-02" db="EMBL/GenBank/DDBJ databases">
        <title>A novel strain isolated from Lonar lake, Maharashtra, India.</title>
        <authorList>
            <person name="Singh A."/>
        </authorList>
    </citation>
    <scope>NUCLEOTIDE SEQUENCE [LARGE SCALE GENOMIC DNA]</scope>
    <source>
        <strain evidence="2 3">AK24</strain>
    </source>
</reference>
<dbReference type="InterPro" id="IPR013783">
    <property type="entry name" value="Ig-like_fold"/>
</dbReference>
<dbReference type="EMBL" id="AQHR01000017">
    <property type="protein sequence ID" value="EON79088.1"/>
    <property type="molecule type" value="Genomic_DNA"/>
</dbReference>
<dbReference type="GO" id="GO:0004553">
    <property type="term" value="F:hydrolase activity, hydrolyzing O-glycosyl compounds"/>
    <property type="evidence" value="ECO:0007669"/>
    <property type="project" value="UniProtKB-ARBA"/>
</dbReference>
<evidence type="ECO:0000313" key="3">
    <source>
        <dbReference type="Proteomes" id="UP000013909"/>
    </source>
</evidence>
<protein>
    <recommendedName>
        <fullName evidence="1">PKD domain-containing protein</fullName>
    </recommendedName>
</protein>
<dbReference type="Pfam" id="PF13585">
    <property type="entry name" value="CHU_C"/>
    <property type="match status" value="1"/>
</dbReference>
<dbReference type="InterPro" id="IPR013320">
    <property type="entry name" value="ConA-like_dom_sf"/>
</dbReference>
<dbReference type="OrthoDB" id="7794186at2"/>
<name>R7ZYG7_9BACT</name>
<dbReference type="Gene3D" id="2.60.40.10">
    <property type="entry name" value="Immunoglobulins"/>
    <property type="match status" value="1"/>
</dbReference>
<proteinExistence type="predicted"/>
<evidence type="ECO:0000259" key="1">
    <source>
        <dbReference type="PROSITE" id="PS50093"/>
    </source>
</evidence>